<accession>A0A515ET07</accession>
<evidence type="ECO:0000313" key="5">
    <source>
        <dbReference type="EMBL" id="QDL55804.1"/>
    </source>
</evidence>
<sequence>MPNFKPNAAQHYDIYAIGNALVDAEYEVSDAQLQAMAVEKRHMTLIDATRRADLLQALQGLHARRTGGGSAANTVVACAQLGGSSFYSCRVADDGLGAFFTQDLADNGVDSNLSRTQPTAGQTGTCIVMVTPDTERSMSTFLGATADLDHTALDEDSLRKAKVYYMEGYLAASPTGLDAALQGKKIAKDAGVLLATTLSDMTMIQYCRAGLEAIIGDGLDYLFCNEEEAQVWCGSTDLAAICSQIRTLAKTVCLTRGSQGCIVLHGEEQTAVPAANVQALDTNGAGDMFSGAFLYAVTHGHSVTQAAWLANQAAGQVVSQYGNRLSKETMGSIHTRFTQHIGG</sequence>
<proteinExistence type="inferred from homology"/>
<dbReference type="Proteomes" id="UP000317365">
    <property type="component" value="Chromosome"/>
</dbReference>
<evidence type="ECO:0000256" key="1">
    <source>
        <dbReference type="ARBA" id="ARBA00010688"/>
    </source>
</evidence>
<reference evidence="6" key="1">
    <citation type="submission" date="2019-02" db="EMBL/GenBank/DDBJ databases">
        <title>Complete genome sequence of Rhodoferax sp. Gr-4.</title>
        <authorList>
            <person name="Jin L."/>
        </authorList>
    </citation>
    <scope>NUCLEOTIDE SEQUENCE [LARGE SCALE GENOMIC DNA]</scope>
    <source>
        <strain evidence="6">Gr-4</strain>
    </source>
</reference>
<dbReference type="Pfam" id="PF00294">
    <property type="entry name" value="PfkB"/>
    <property type="match status" value="1"/>
</dbReference>
<dbReference type="AlphaFoldDB" id="A0A515ET07"/>
<dbReference type="PANTHER" id="PTHR43320">
    <property type="entry name" value="SUGAR KINASE"/>
    <property type="match status" value="1"/>
</dbReference>
<evidence type="ECO:0000313" key="6">
    <source>
        <dbReference type="Proteomes" id="UP000317365"/>
    </source>
</evidence>
<dbReference type="GO" id="GO:0016301">
    <property type="term" value="F:kinase activity"/>
    <property type="evidence" value="ECO:0007669"/>
    <property type="project" value="UniProtKB-KW"/>
</dbReference>
<dbReference type="CDD" id="cd01168">
    <property type="entry name" value="adenosine_kinase"/>
    <property type="match status" value="1"/>
</dbReference>
<name>A0A515ET07_9BURK</name>
<keyword evidence="6" id="KW-1185">Reference proteome</keyword>
<dbReference type="EMBL" id="CP036282">
    <property type="protein sequence ID" value="QDL55804.1"/>
    <property type="molecule type" value="Genomic_DNA"/>
</dbReference>
<dbReference type="InterPro" id="IPR052700">
    <property type="entry name" value="Carb_kinase_PfkB-like"/>
</dbReference>
<evidence type="ECO:0000259" key="4">
    <source>
        <dbReference type="Pfam" id="PF00294"/>
    </source>
</evidence>
<protein>
    <submittedName>
        <fullName evidence="5">Adenosine kinase</fullName>
    </submittedName>
</protein>
<evidence type="ECO:0000256" key="2">
    <source>
        <dbReference type="ARBA" id="ARBA00022679"/>
    </source>
</evidence>
<organism evidence="5 6">
    <name type="scientific">Rhodoferax aquaticus</name>
    <dbReference type="NCBI Taxonomy" id="2527691"/>
    <lineage>
        <taxon>Bacteria</taxon>
        <taxon>Pseudomonadati</taxon>
        <taxon>Pseudomonadota</taxon>
        <taxon>Betaproteobacteria</taxon>
        <taxon>Burkholderiales</taxon>
        <taxon>Comamonadaceae</taxon>
        <taxon>Rhodoferax</taxon>
    </lineage>
</organism>
<evidence type="ECO:0000256" key="3">
    <source>
        <dbReference type="ARBA" id="ARBA00022777"/>
    </source>
</evidence>
<dbReference type="Gene3D" id="3.40.1190.20">
    <property type="match status" value="1"/>
</dbReference>
<comment type="similarity">
    <text evidence="1">Belongs to the carbohydrate kinase PfkB family.</text>
</comment>
<dbReference type="SUPFAM" id="SSF53613">
    <property type="entry name" value="Ribokinase-like"/>
    <property type="match status" value="1"/>
</dbReference>
<feature type="domain" description="Carbohydrate kinase PfkB" evidence="4">
    <location>
        <begin position="59"/>
        <end position="329"/>
    </location>
</feature>
<dbReference type="InterPro" id="IPR002173">
    <property type="entry name" value="Carboh/pur_kinase_PfkB_CS"/>
</dbReference>
<dbReference type="PROSITE" id="PS00584">
    <property type="entry name" value="PFKB_KINASES_2"/>
    <property type="match status" value="1"/>
</dbReference>
<dbReference type="RefSeq" id="WP_142812957.1">
    <property type="nucleotide sequence ID" value="NZ_CP036282.1"/>
</dbReference>
<gene>
    <name evidence="5" type="ORF">EXZ61_17415</name>
</gene>
<dbReference type="KEGG" id="rhg:EXZ61_17415"/>
<reference evidence="6" key="2">
    <citation type="journal article" date="2020" name="Int. J. Syst. Evol. Microbiol.">
        <title>Genomic insights into a novel species Rhodoferax aquaticus sp. nov., isolated from freshwater.</title>
        <authorList>
            <person name="Li T."/>
            <person name="Zhuo Y."/>
            <person name="Jin C.Z."/>
            <person name="Wu X."/>
            <person name="Ko S.R."/>
            <person name="Jin F.J."/>
            <person name="Ahn C.Y."/>
            <person name="Oh H.M."/>
            <person name="Lee H.G."/>
            <person name="Jin L."/>
        </authorList>
    </citation>
    <scope>NUCLEOTIDE SEQUENCE [LARGE SCALE GENOMIC DNA]</scope>
    <source>
        <strain evidence="6">Gr-4</strain>
    </source>
</reference>
<dbReference type="InterPro" id="IPR029056">
    <property type="entry name" value="Ribokinase-like"/>
</dbReference>
<keyword evidence="2" id="KW-0808">Transferase</keyword>
<dbReference type="PANTHER" id="PTHR43320:SF3">
    <property type="entry name" value="CARBOHYDRATE KINASE PFKB DOMAIN-CONTAINING PROTEIN"/>
    <property type="match status" value="1"/>
</dbReference>
<keyword evidence="3 5" id="KW-0418">Kinase</keyword>
<dbReference type="InterPro" id="IPR011611">
    <property type="entry name" value="PfkB_dom"/>
</dbReference>